<dbReference type="CDD" id="cd04690">
    <property type="entry name" value="NUDIX_Hydrolase"/>
    <property type="match status" value="1"/>
</dbReference>
<dbReference type="InterPro" id="IPR015797">
    <property type="entry name" value="NUDIX_hydrolase-like_dom_sf"/>
</dbReference>
<dbReference type="PROSITE" id="PS51462">
    <property type="entry name" value="NUDIX"/>
    <property type="match status" value="1"/>
</dbReference>
<dbReference type="OrthoDB" id="3532303at2"/>
<dbReference type="Gene3D" id="3.90.79.10">
    <property type="entry name" value="Nucleoside Triphosphate Pyrophosphohydrolase"/>
    <property type="match status" value="1"/>
</dbReference>
<organism evidence="4 5">
    <name type="scientific">Chitinophaga filiformis</name>
    <name type="common">Myxococcus filiformis</name>
    <name type="synonym">Flexibacter filiformis</name>
    <dbReference type="NCBI Taxonomy" id="104663"/>
    <lineage>
        <taxon>Bacteria</taxon>
        <taxon>Pseudomonadati</taxon>
        <taxon>Bacteroidota</taxon>
        <taxon>Chitinophagia</taxon>
        <taxon>Chitinophagales</taxon>
        <taxon>Chitinophagaceae</taxon>
        <taxon>Chitinophaga</taxon>
    </lineage>
</organism>
<feature type="domain" description="Nudix hydrolase" evidence="3">
    <location>
        <begin position="1"/>
        <end position="128"/>
    </location>
</feature>
<proteinExistence type="predicted"/>
<name>A0A1G7P2J4_CHIFI</name>
<evidence type="ECO:0000259" key="3">
    <source>
        <dbReference type="PROSITE" id="PS51462"/>
    </source>
</evidence>
<dbReference type="Proteomes" id="UP000199045">
    <property type="component" value="Unassembled WGS sequence"/>
</dbReference>
<dbReference type="EMBL" id="FNBN01000002">
    <property type="protein sequence ID" value="SDF80526.1"/>
    <property type="molecule type" value="Genomic_DNA"/>
</dbReference>
<comment type="cofactor">
    <cofactor evidence="1">
        <name>Mg(2+)</name>
        <dbReference type="ChEBI" id="CHEBI:18420"/>
    </cofactor>
</comment>
<evidence type="ECO:0000313" key="4">
    <source>
        <dbReference type="EMBL" id="SDF80526.1"/>
    </source>
</evidence>
<dbReference type="PANTHER" id="PTHR43046">
    <property type="entry name" value="GDP-MANNOSE MANNOSYL HYDROLASE"/>
    <property type="match status" value="1"/>
</dbReference>
<sequence>MAVLKTVGLLSVQQRKLLLAYSRNKQCFYLPGGKVDAGESETQALCREIAEELNVSMTEQELVYYTHITAPAFGEKEGIIMEQDCYWLHRDIVPEPAAEIGEVRFFSVADYSGQEAQAPGVIAIMNKLQQEGFID</sequence>
<evidence type="ECO:0000256" key="2">
    <source>
        <dbReference type="ARBA" id="ARBA00022801"/>
    </source>
</evidence>
<dbReference type="SUPFAM" id="SSF55811">
    <property type="entry name" value="Nudix"/>
    <property type="match status" value="1"/>
</dbReference>
<dbReference type="PANTHER" id="PTHR43046:SF2">
    <property type="entry name" value="8-OXO-DGTP DIPHOSPHATASE-RELATED"/>
    <property type="match status" value="1"/>
</dbReference>
<evidence type="ECO:0000256" key="1">
    <source>
        <dbReference type="ARBA" id="ARBA00001946"/>
    </source>
</evidence>
<dbReference type="AlphaFoldDB" id="A0A1G7P2J4"/>
<dbReference type="PROSITE" id="PS00893">
    <property type="entry name" value="NUDIX_BOX"/>
    <property type="match status" value="1"/>
</dbReference>
<dbReference type="RefSeq" id="WP_089831878.1">
    <property type="nucleotide sequence ID" value="NZ_FNBN01000002.1"/>
</dbReference>
<keyword evidence="2" id="KW-0378">Hydrolase</keyword>
<reference evidence="4 5" key="1">
    <citation type="submission" date="2016-10" db="EMBL/GenBank/DDBJ databases">
        <authorList>
            <person name="de Groot N.N."/>
        </authorList>
    </citation>
    <scope>NUCLEOTIDE SEQUENCE [LARGE SCALE GENOMIC DNA]</scope>
    <source>
        <strain evidence="4 5">DSM 527</strain>
    </source>
</reference>
<dbReference type="InterPro" id="IPR020084">
    <property type="entry name" value="NUDIX_hydrolase_CS"/>
</dbReference>
<gene>
    <name evidence="4" type="ORF">SAMN04488121_1021040</name>
</gene>
<accession>A0A1G7P2J4</accession>
<dbReference type="GO" id="GO:0016787">
    <property type="term" value="F:hydrolase activity"/>
    <property type="evidence" value="ECO:0007669"/>
    <property type="project" value="UniProtKB-KW"/>
</dbReference>
<evidence type="ECO:0000313" key="5">
    <source>
        <dbReference type="Proteomes" id="UP000199045"/>
    </source>
</evidence>
<dbReference type="InterPro" id="IPR000086">
    <property type="entry name" value="NUDIX_hydrolase_dom"/>
</dbReference>
<dbReference type="STRING" id="104663.SAMN04488121_1021040"/>
<dbReference type="Pfam" id="PF00293">
    <property type="entry name" value="NUDIX"/>
    <property type="match status" value="1"/>
</dbReference>
<protein>
    <submittedName>
        <fullName evidence="4">NUDIX domain-containing protein</fullName>
    </submittedName>
</protein>